<evidence type="ECO:0000256" key="1">
    <source>
        <dbReference type="SAM" id="SignalP"/>
    </source>
</evidence>
<sequence length="305" mass="33438">MRFNLTVLLSLALLIVAPEAYAQGLIDGFMRGQRKASLAIVGSQETYDTYYINTTETKNPNLGTVTTQALTVVGTYGLGYDLDLIVAAPYVRTQASAGYFPKQEGFQDVSGTLRWEAYDYKFGKTKLSWQFAVGYSMPIQNYVNDALVAIGRGSQNLDGRTILHFKAPNFFITGQYGYIRRGQVKLDHIVNIYDPSQLNPNSGLKVNVPDVTELIVRAGIVTKVFTIDAWFQRQTPHSSGTDIGPGVPFPTNAVGFTRVGATAYLRLLKQFGLTAGYNTTLDGRNIGKSTQLNAGLVIGHWTANN</sequence>
<comment type="caution">
    <text evidence="2">The sequence shown here is derived from an EMBL/GenBank/DDBJ whole genome shotgun (WGS) entry which is preliminary data.</text>
</comment>
<evidence type="ECO:0008006" key="4">
    <source>
        <dbReference type="Google" id="ProtNLM"/>
    </source>
</evidence>
<gene>
    <name evidence="2" type="ORF">HMF3257_14175</name>
</gene>
<protein>
    <recommendedName>
        <fullName evidence="4">Transporter</fullName>
    </recommendedName>
</protein>
<feature type="signal peptide" evidence="1">
    <location>
        <begin position="1"/>
        <end position="22"/>
    </location>
</feature>
<evidence type="ECO:0000313" key="3">
    <source>
        <dbReference type="Proteomes" id="UP000249016"/>
    </source>
</evidence>
<keyword evidence="1" id="KW-0732">Signal</keyword>
<organism evidence="2 3">
    <name type="scientific">Spirosoma telluris</name>
    <dbReference type="NCBI Taxonomy" id="2183553"/>
    <lineage>
        <taxon>Bacteria</taxon>
        <taxon>Pseudomonadati</taxon>
        <taxon>Bacteroidota</taxon>
        <taxon>Cytophagia</taxon>
        <taxon>Cytophagales</taxon>
        <taxon>Cytophagaceae</taxon>
        <taxon>Spirosoma</taxon>
    </lineage>
</organism>
<dbReference type="EMBL" id="QLII01000001">
    <property type="protein sequence ID" value="RAI75072.1"/>
    <property type="molecule type" value="Genomic_DNA"/>
</dbReference>
<accession>A0A327NIS5</accession>
<evidence type="ECO:0000313" key="2">
    <source>
        <dbReference type="EMBL" id="RAI75072.1"/>
    </source>
</evidence>
<dbReference type="OrthoDB" id="5562884at2"/>
<dbReference type="Proteomes" id="UP000249016">
    <property type="component" value="Unassembled WGS sequence"/>
</dbReference>
<feature type="chain" id="PRO_5016389009" description="Transporter" evidence="1">
    <location>
        <begin position="23"/>
        <end position="305"/>
    </location>
</feature>
<name>A0A327NIS5_9BACT</name>
<reference evidence="2 3" key="1">
    <citation type="submission" date="2018-06" db="EMBL/GenBank/DDBJ databases">
        <title>Spirosoma sp. HMF3257 Genome sequencing and assembly.</title>
        <authorList>
            <person name="Kang H."/>
            <person name="Cha I."/>
            <person name="Kim H."/>
            <person name="Kang J."/>
            <person name="Joh K."/>
        </authorList>
    </citation>
    <scope>NUCLEOTIDE SEQUENCE [LARGE SCALE GENOMIC DNA]</scope>
    <source>
        <strain evidence="2 3">HMF3257</strain>
    </source>
</reference>
<dbReference type="AlphaFoldDB" id="A0A327NIS5"/>
<keyword evidence="3" id="KW-1185">Reference proteome</keyword>
<proteinExistence type="predicted"/>
<dbReference type="RefSeq" id="WP_111350305.1">
    <property type="nucleotide sequence ID" value="NZ_QLII01000001.1"/>
</dbReference>